<name>A0A7Y9YCD3_9ACTN</name>
<dbReference type="AlphaFoldDB" id="A0A7Y9YCD3"/>
<proteinExistence type="predicted"/>
<keyword evidence="2" id="KW-0732">Signal</keyword>
<evidence type="ECO:0008006" key="5">
    <source>
        <dbReference type="Google" id="ProtNLM"/>
    </source>
</evidence>
<feature type="signal peptide" evidence="2">
    <location>
        <begin position="1"/>
        <end position="32"/>
    </location>
</feature>
<dbReference type="Proteomes" id="UP000537326">
    <property type="component" value="Unassembled WGS sequence"/>
</dbReference>
<evidence type="ECO:0000256" key="2">
    <source>
        <dbReference type="SAM" id="SignalP"/>
    </source>
</evidence>
<feature type="chain" id="PRO_5030733060" description="Mce-associated membrane protein" evidence="2">
    <location>
        <begin position="33"/>
        <end position="223"/>
    </location>
</feature>
<protein>
    <recommendedName>
        <fullName evidence="5">Mce-associated membrane protein</fullName>
    </recommendedName>
</protein>
<evidence type="ECO:0000313" key="4">
    <source>
        <dbReference type="Proteomes" id="UP000537326"/>
    </source>
</evidence>
<feature type="region of interest" description="Disordered" evidence="1">
    <location>
        <begin position="34"/>
        <end position="55"/>
    </location>
</feature>
<organism evidence="3 4">
    <name type="scientific">Nocardioides marinus</name>
    <dbReference type="NCBI Taxonomy" id="374514"/>
    <lineage>
        <taxon>Bacteria</taxon>
        <taxon>Bacillati</taxon>
        <taxon>Actinomycetota</taxon>
        <taxon>Actinomycetes</taxon>
        <taxon>Propionibacteriales</taxon>
        <taxon>Nocardioidaceae</taxon>
        <taxon>Nocardioides</taxon>
    </lineage>
</organism>
<evidence type="ECO:0000256" key="1">
    <source>
        <dbReference type="SAM" id="MobiDB-lite"/>
    </source>
</evidence>
<evidence type="ECO:0000313" key="3">
    <source>
        <dbReference type="EMBL" id="NYI09600.1"/>
    </source>
</evidence>
<keyword evidence="4" id="KW-1185">Reference proteome</keyword>
<feature type="region of interest" description="Disordered" evidence="1">
    <location>
        <begin position="202"/>
        <end position="223"/>
    </location>
</feature>
<dbReference type="RefSeq" id="WP_179530550.1">
    <property type="nucleotide sequence ID" value="NZ_BAAAPP010000012.1"/>
</dbReference>
<comment type="caution">
    <text evidence="3">The sequence shown here is derived from an EMBL/GenBank/DDBJ whole genome shotgun (WGS) entry which is preliminary data.</text>
</comment>
<sequence>MHDRYRSRPRRRHLVAATTAGLLLVAPLGACTAGDTPEGQGRSGAAGSRAADRGEQVVRTSVVTGARVGRISPQQHRQVARRVAAVVDRWWDAAFVEGDYPRRRYQGSFPGFTKVAAAQAWRQRDLMTSARLGDRIDDLVPLRRRVAVDVLGTRGVARAVTARTRMDYRTSGEVKKRIRVEGRLLLTFDRGWKVFGFDVTQGPWQTPSKKAAGKKAAGKKEKR</sequence>
<feature type="compositionally biased region" description="Basic residues" evidence="1">
    <location>
        <begin position="211"/>
        <end position="223"/>
    </location>
</feature>
<accession>A0A7Y9YCD3</accession>
<reference evidence="3 4" key="1">
    <citation type="submission" date="2020-07" db="EMBL/GenBank/DDBJ databases">
        <title>Sequencing the genomes of 1000 actinobacteria strains.</title>
        <authorList>
            <person name="Klenk H.-P."/>
        </authorList>
    </citation>
    <scope>NUCLEOTIDE SEQUENCE [LARGE SCALE GENOMIC DNA]</scope>
    <source>
        <strain evidence="3 4">DSM 18248</strain>
    </source>
</reference>
<dbReference type="EMBL" id="JACBZI010000001">
    <property type="protein sequence ID" value="NYI09600.1"/>
    <property type="molecule type" value="Genomic_DNA"/>
</dbReference>
<gene>
    <name evidence="3" type="ORF">BKA05_001115</name>
</gene>